<reference evidence="12" key="2">
    <citation type="submission" date="2020-09" db="EMBL/GenBank/DDBJ databases">
        <authorList>
            <person name="Sun Q."/>
            <person name="Ohkuma M."/>
        </authorList>
    </citation>
    <scope>NUCLEOTIDE SEQUENCE</scope>
    <source>
        <strain evidence="12">JCM 30078</strain>
    </source>
</reference>
<dbReference type="Pfam" id="PF07992">
    <property type="entry name" value="Pyr_redox_2"/>
    <property type="match status" value="1"/>
</dbReference>
<reference evidence="12" key="1">
    <citation type="journal article" date="2014" name="Int. J. Syst. Evol. Microbiol.">
        <title>Complete genome sequence of Corynebacterium casei LMG S-19264T (=DSM 44701T), isolated from a smear-ripened cheese.</title>
        <authorList>
            <consortium name="US DOE Joint Genome Institute (JGI-PGF)"/>
            <person name="Walter F."/>
            <person name="Albersmeier A."/>
            <person name="Kalinowski J."/>
            <person name="Ruckert C."/>
        </authorList>
    </citation>
    <scope>NUCLEOTIDE SEQUENCE</scope>
    <source>
        <strain evidence="12">JCM 30078</strain>
    </source>
</reference>
<evidence type="ECO:0000256" key="9">
    <source>
        <dbReference type="ARBA" id="ARBA00023014"/>
    </source>
</evidence>
<dbReference type="InterPro" id="IPR051793">
    <property type="entry name" value="NADH:flavin_oxidoreductase"/>
</dbReference>
<evidence type="ECO:0000256" key="1">
    <source>
        <dbReference type="ARBA" id="ARBA00001917"/>
    </source>
</evidence>
<protein>
    <submittedName>
        <fullName evidence="12">N-methylproline demethylase</fullName>
    </submittedName>
</protein>
<feature type="domain" description="FAD/NAD(P)-binding" evidence="11">
    <location>
        <begin position="393"/>
        <end position="625"/>
    </location>
</feature>
<dbReference type="PRINTS" id="PR00368">
    <property type="entry name" value="FADPNR"/>
</dbReference>
<keyword evidence="4" id="KW-0285">Flavoprotein</keyword>
<sequence length="683" mass="73790">MNVIATSSARKDPLLQPLQIKHLTLRNRIMSTSHACGLEEGGMPKEAYQLYHTEKAKGGLALSMFGGSSNVDRDSPNIFRQLNVGVDAIIPHLQQFSERMHAQGAALMCQITHLGRRGDPFAGDRLTTIAPSVVRETLHRSIPKAMDEYDIGRVVKAYAAAALRCKEGGLDGIETLAGGHLIGQFFSALTNRRTDRFGGSLENRCRFALEVHEAIRKAVGDGFLVGIRLSVDEGVSGGLTFEDCVAIGQILQREGAVDFFNAVYGNMDTIRSLVVENMPGIGAPIAPWVDAIGRFKHEVKLPVFHAARMADVASARYAVSEGKIDMAAMTRAQIADPYLVEKIIAGKELEIRPCIGASYCQSAQRPSCLHNPATGREGSLPQKLVKTDGPLKRVVVVGGGPGGLEAARVAAERGHEVVLHEAASQLGGQVLLGAIGSWRRDLISVIDWRVAELERLGVRVHTDSYMEYAELAGLQADVVIIATGGLPNVDLLEGAELCATSWDVVSGHLTPAAGAKALVFDGTGRHPAPLAAEKIREQGADVVYFSIDGQIAEEGTYSERYRWKKRFLELGITPVFESKLVAVERVGTRLRATVVNEINATEHHLEVDHVIVDQGTIPMDELYTELRSDSVNKGVTDIEALVATRAQPFASEAGMALYRIGDAVSSRNVNTALLDAYRISCVL</sequence>
<evidence type="ECO:0000256" key="3">
    <source>
        <dbReference type="ARBA" id="ARBA00011048"/>
    </source>
</evidence>
<dbReference type="GO" id="GO:0008670">
    <property type="term" value="F:2,4-dienoyl-CoA reductase (NADPH) activity"/>
    <property type="evidence" value="ECO:0007669"/>
    <property type="project" value="TreeGrafter"/>
</dbReference>
<dbReference type="Gene3D" id="3.20.20.70">
    <property type="entry name" value="Aldolase class I"/>
    <property type="match status" value="1"/>
</dbReference>
<dbReference type="SUPFAM" id="SSF51395">
    <property type="entry name" value="FMN-linked oxidoreductases"/>
    <property type="match status" value="1"/>
</dbReference>
<keyword evidence="5" id="KW-0288">FMN</keyword>
<gene>
    <name evidence="12" type="ORF">GCM10009304_38950</name>
</gene>
<dbReference type="Pfam" id="PF00724">
    <property type="entry name" value="Oxidored_FMN"/>
    <property type="match status" value="1"/>
</dbReference>
<dbReference type="CDD" id="cd04734">
    <property type="entry name" value="OYE_like_3_FMN"/>
    <property type="match status" value="1"/>
</dbReference>
<keyword evidence="13" id="KW-1185">Reference proteome</keyword>
<evidence type="ECO:0000259" key="11">
    <source>
        <dbReference type="Pfam" id="PF07992"/>
    </source>
</evidence>
<comment type="similarity">
    <text evidence="3">In the N-terminal section; belongs to the NADH:flavin oxidoreductase/NADH oxidase family.</text>
</comment>
<evidence type="ECO:0000256" key="6">
    <source>
        <dbReference type="ARBA" id="ARBA00022723"/>
    </source>
</evidence>
<evidence type="ECO:0000256" key="4">
    <source>
        <dbReference type="ARBA" id="ARBA00022630"/>
    </source>
</evidence>
<dbReference type="GO" id="GO:0033543">
    <property type="term" value="P:fatty acid beta-oxidation, unsaturated, even number, reductase/isomerase pathway"/>
    <property type="evidence" value="ECO:0007669"/>
    <property type="project" value="TreeGrafter"/>
</dbReference>
<name>A0A917V1I7_9PSED</name>
<dbReference type="PANTHER" id="PTHR42917">
    <property type="entry name" value="2,4-DIENOYL-COA REDUCTASE"/>
    <property type="match status" value="1"/>
</dbReference>
<dbReference type="Gene3D" id="3.40.50.720">
    <property type="entry name" value="NAD(P)-binding Rossmann-like Domain"/>
    <property type="match status" value="1"/>
</dbReference>
<dbReference type="PANTHER" id="PTHR42917:SF2">
    <property type="entry name" value="2,4-DIENOYL-COA REDUCTASE [(2E)-ENOYL-COA-PRODUCING]"/>
    <property type="match status" value="1"/>
</dbReference>
<dbReference type="InterPro" id="IPR001155">
    <property type="entry name" value="OxRdtase_FMN_N"/>
</dbReference>
<dbReference type="InterPro" id="IPR023753">
    <property type="entry name" value="FAD/NAD-binding_dom"/>
</dbReference>
<dbReference type="SUPFAM" id="SSF51905">
    <property type="entry name" value="FAD/NAD(P)-binding domain"/>
    <property type="match status" value="1"/>
</dbReference>
<evidence type="ECO:0000313" key="12">
    <source>
        <dbReference type="EMBL" id="GGK09026.1"/>
    </source>
</evidence>
<keyword evidence="6" id="KW-0479">Metal-binding</keyword>
<dbReference type="AlphaFoldDB" id="A0A917V1I7"/>
<evidence type="ECO:0000256" key="7">
    <source>
        <dbReference type="ARBA" id="ARBA00023002"/>
    </source>
</evidence>
<evidence type="ECO:0000259" key="10">
    <source>
        <dbReference type="Pfam" id="PF00724"/>
    </source>
</evidence>
<comment type="cofactor">
    <cofactor evidence="1">
        <name>FMN</name>
        <dbReference type="ChEBI" id="CHEBI:58210"/>
    </cofactor>
</comment>
<evidence type="ECO:0000256" key="2">
    <source>
        <dbReference type="ARBA" id="ARBA00001966"/>
    </source>
</evidence>
<keyword evidence="7" id="KW-0560">Oxidoreductase</keyword>
<keyword evidence="9" id="KW-0411">Iron-sulfur</keyword>
<dbReference type="Proteomes" id="UP000635983">
    <property type="component" value="Unassembled WGS sequence"/>
</dbReference>
<comment type="cofactor">
    <cofactor evidence="2">
        <name>[4Fe-4S] cluster</name>
        <dbReference type="ChEBI" id="CHEBI:49883"/>
    </cofactor>
</comment>
<dbReference type="EMBL" id="BMPO01000011">
    <property type="protein sequence ID" value="GGK09026.1"/>
    <property type="molecule type" value="Genomic_DNA"/>
</dbReference>
<comment type="caution">
    <text evidence="12">The sequence shown here is derived from an EMBL/GenBank/DDBJ whole genome shotgun (WGS) entry which is preliminary data.</text>
</comment>
<keyword evidence="8" id="KW-0408">Iron</keyword>
<feature type="domain" description="NADH:flavin oxidoreductase/NADH oxidase N-terminal" evidence="10">
    <location>
        <begin position="14"/>
        <end position="349"/>
    </location>
</feature>
<proteinExistence type="inferred from homology"/>
<evidence type="ECO:0000256" key="5">
    <source>
        <dbReference type="ARBA" id="ARBA00022643"/>
    </source>
</evidence>
<accession>A0A917V1I7</accession>
<dbReference type="Gene3D" id="3.50.50.60">
    <property type="entry name" value="FAD/NAD(P)-binding domain"/>
    <property type="match status" value="1"/>
</dbReference>
<organism evidence="12 13">
    <name type="scientific">Pseudomonas matsuisoli</name>
    <dbReference type="NCBI Taxonomy" id="1515666"/>
    <lineage>
        <taxon>Bacteria</taxon>
        <taxon>Pseudomonadati</taxon>
        <taxon>Pseudomonadota</taxon>
        <taxon>Gammaproteobacteria</taxon>
        <taxon>Pseudomonadales</taxon>
        <taxon>Pseudomonadaceae</taxon>
        <taxon>Pseudomonas</taxon>
    </lineage>
</organism>
<dbReference type="PRINTS" id="PR00411">
    <property type="entry name" value="PNDRDTASEI"/>
</dbReference>
<dbReference type="GO" id="GO:0051536">
    <property type="term" value="F:iron-sulfur cluster binding"/>
    <property type="evidence" value="ECO:0007669"/>
    <property type="project" value="UniProtKB-KW"/>
</dbReference>
<dbReference type="InterPro" id="IPR013785">
    <property type="entry name" value="Aldolase_TIM"/>
</dbReference>
<dbReference type="GO" id="GO:0046872">
    <property type="term" value="F:metal ion binding"/>
    <property type="evidence" value="ECO:0007669"/>
    <property type="project" value="UniProtKB-KW"/>
</dbReference>
<evidence type="ECO:0000256" key="8">
    <source>
        <dbReference type="ARBA" id="ARBA00023004"/>
    </source>
</evidence>
<dbReference type="InterPro" id="IPR036188">
    <property type="entry name" value="FAD/NAD-bd_sf"/>
</dbReference>
<evidence type="ECO:0000313" key="13">
    <source>
        <dbReference type="Proteomes" id="UP000635983"/>
    </source>
</evidence>
<dbReference type="GO" id="GO:0010181">
    <property type="term" value="F:FMN binding"/>
    <property type="evidence" value="ECO:0007669"/>
    <property type="project" value="InterPro"/>
</dbReference>
<dbReference type="RefSeq" id="WP_188985775.1">
    <property type="nucleotide sequence ID" value="NZ_BMPO01000011.1"/>
</dbReference>